<organism evidence="3 4">
    <name type="scientific">Microbacterium soli</name>
    <dbReference type="NCBI Taxonomy" id="446075"/>
    <lineage>
        <taxon>Bacteria</taxon>
        <taxon>Bacillati</taxon>
        <taxon>Actinomycetota</taxon>
        <taxon>Actinomycetes</taxon>
        <taxon>Micrococcales</taxon>
        <taxon>Microbacteriaceae</taxon>
        <taxon>Microbacterium</taxon>
    </lineage>
</organism>
<accession>A0ABP7MYL2</accession>
<dbReference type="InterPro" id="IPR014710">
    <property type="entry name" value="RmlC-like_jellyroll"/>
</dbReference>
<dbReference type="SUPFAM" id="SSF51182">
    <property type="entry name" value="RmlC-like cupins"/>
    <property type="match status" value="1"/>
</dbReference>
<dbReference type="InterPro" id="IPR051610">
    <property type="entry name" value="GPI/OXD"/>
</dbReference>
<reference evidence="4" key="1">
    <citation type="journal article" date="2019" name="Int. J. Syst. Evol. Microbiol.">
        <title>The Global Catalogue of Microorganisms (GCM) 10K type strain sequencing project: providing services to taxonomists for standard genome sequencing and annotation.</title>
        <authorList>
            <consortium name="The Broad Institute Genomics Platform"/>
            <consortium name="The Broad Institute Genome Sequencing Center for Infectious Disease"/>
            <person name="Wu L."/>
            <person name="Ma J."/>
        </authorList>
    </citation>
    <scope>NUCLEOTIDE SEQUENCE [LARGE SCALE GENOMIC DNA]</scope>
    <source>
        <strain evidence="4">JCM 17024</strain>
    </source>
</reference>
<sequence>MSNVMQVGPLASWGGEKGKQFLEKEVGAQFAGVSVNTTPPGGESPFWHAHAKLEEVYIIVDGRGEFALGDEVIPLEAGTVVRVAPGIMHGLRALPDSPSPMHWVCIRAAGEALSDIGHDAELDRDRPFPWNA</sequence>
<evidence type="ECO:0000313" key="3">
    <source>
        <dbReference type="EMBL" id="GAA3932890.1"/>
    </source>
</evidence>
<evidence type="ECO:0000256" key="1">
    <source>
        <dbReference type="ARBA" id="ARBA00022723"/>
    </source>
</evidence>
<evidence type="ECO:0000313" key="4">
    <source>
        <dbReference type="Proteomes" id="UP001501591"/>
    </source>
</evidence>
<dbReference type="InterPro" id="IPR013096">
    <property type="entry name" value="Cupin_2"/>
</dbReference>
<evidence type="ECO:0000259" key="2">
    <source>
        <dbReference type="Pfam" id="PF07883"/>
    </source>
</evidence>
<dbReference type="InterPro" id="IPR011051">
    <property type="entry name" value="RmlC_Cupin_sf"/>
</dbReference>
<dbReference type="EMBL" id="BAABCP010000001">
    <property type="protein sequence ID" value="GAA3932890.1"/>
    <property type="molecule type" value="Genomic_DNA"/>
</dbReference>
<keyword evidence="4" id="KW-1185">Reference proteome</keyword>
<keyword evidence="1" id="KW-0479">Metal-binding</keyword>
<dbReference type="Gene3D" id="2.60.120.10">
    <property type="entry name" value="Jelly Rolls"/>
    <property type="match status" value="1"/>
</dbReference>
<name>A0ABP7MYL2_9MICO</name>
<protein>
    <recommendedName>
        <fullName evidence="2">Cupin type-2 domain-containing protein</fullName>
    </recommendedName>
</protein>
<proteinExistence type="predicted"/>
<comment type="caution">
    <text evidence="3">The sequence shown here is derived from an EMBL/GenBank/DDBJ whole genome shotgun (WGS) entry which is preliminary data.</text>
</comment>
<dbReference type="RefSeq" id="WP_344818347.1">
    <property type="nucleotide sequence ID" value="NZ_BAABCP010000001.1"/>
</dbReference>
<dbReference type="Proteomes" id="UP001501591">
    <property type="component" value="Unassembled WGS sequence"/>
</dbReference>
<dbReference type="Pfam" id="PF07883">
    <property type="entry name" value="Cupin_2"/>
    <property type="match status" value="1"/>
</dbReference>
<gene>
    <name evidence="3" type="ORF">GCM10022383_09290</name>
</gene>
<feature type="domain" description="Cupin type-2" evidence="2">
    <location>
        <begin position="37"/>
        <end position="106"/>
    </location>
</feature>
<dbReference type="PANTHER" id="PTHR35848">
    <property type="entry name" value="OXALATE-BINDING PROTEIN"/>
    <property type="match status" value="1"/>
</dbReference>
<dbReference type="PANTHER" id="PTHR35848:SF6">
    <property type="entry name" value="CUPIN TYPE-2 DOMAIN-CONTAINING PROTEIN"/>
    <property type="match status" value="1"/>
</dbReference>